<dbReference type="AlphaFoldDB" id="A0A397B040"/>
<reference evidence="2 3" key="1">
    <citation type="submission" date="2018-08" db="EMBL/GenBank/DDBJ databases">
        <title>Aphanomyces genome sequencing and annotation.</title>
        <authorList>
            <person name="Minardi D."/>
            <person name="Oidtmann B."/>
            <person name="Van Der Giezen M."/>
            <person name="Studholme D.J."/>
        </authorList>
    </citation>
    <scope>NUCLEOTIDE SEQUENCE [LARGE SCALE GENOMIC DNA]</scope>
    <source>
        <strain evidence="2 3">Kv</strain>
    </source>
</reference>
<gene>
    <name evidence="2" type="ORF">DYB36_007661</name>
</gene>
<dbReference type="PANTHER" id="PTHR11571:SF252">
    <property type="entry name" value="GLUTATHIONE S-TRANSFERASE"/>
    <property type="match status" value="1"/>
</dbReference>
<evidence type="ECO:0000313" key="2">
    <source>
        <dbReference type="EMBL" id="RHY13224.1"/>
    </source>
</evidence>
<dbReference type="GO" id="GO:0006749">
    <property type="term" value="P:glutathione metabolic process"/>
    <property type="evidence" value="ECO:0007669"/>
    <property type="project" value="TreeGrafter"/>
</dbReference>
<dbReference type="GO" id="GO:0004364">
    <property type="term" value="F:glutathione transferase activity"/>
    <property type="evidence" value="ECO:0007669"/>
    <property type="project" value="TreeGrafter"/>
</dbReference>
<name>A0A397B040_APHAT</name>
<accession>A0A397B040</accession>
<proteinExistence type="predicted"/>
<dbReference type="SUPFAM" id="SSF52833">
    <property type="entry name" value="Thioredoxin-like"/>
    <property type="match status" value="1"/>
</dbReference>
<dbReference type="InterPro" id="IPR036249">
    <property type="entry name" value="Thioredoxin-like_sf"/>
</dbReference>
<dbReference type="InterPro" id="IPR004045">
    <property type="entry name" value="Glutathione_S-Trfase_N"/>
</dbReference>
<protein>
    <recommendedName>
        <fullName evidence="1">GST N-terminal domain-containing protein</fullName>
    </recommendedName>
</protein>
<organism evidence="2 3">
    <name type="scientific">Aphanomyces astaci</name>
    <name type="common">Crayfish plague agent</name>
    <dbReference type="NCBI Taxonomy" id="112090"/>
    <lineage>
        <taxon>Eukaryota</taxon>
        <taxon>Sar</taxon>
        <taxon>Stramenopiles</taxon>
        <taxon>Oomycota</taxon>
        <taxon>Saprolegniomycetes</taxon>
        <taxon>Saprolegniales</taxon>
        <taxon>Verrucalvaceae</taxon>
        <taxon>Aphanomyces</taxon>
    </lineage>
</organism>
<dbReference type="EMBL" id="QUSZ01004664">
    <property type="protein sequence ID" value="RHY13224.1"/>
    <property type="molecule type" value="Genomic_DNA"/>
</dbReference>
<dbReference type="InterPro" id="IPR050213">
    <property type="entry name" value="GST_superfamily"/>
</dbReference>
<evidence type="ECO:0000259" key="1">
    <source>
        <dbReference type="PROSITE" id="PS50404"/>
    </source>
</evidence>
<dbReference type="PANTHER" id="PTHR11571">
    <property type="entry name" value="GLUTATHIONE S-TRANSFERASE"/>
    <property type="match status" value="1"/>
</dbReference>
<dbReference type="Proteomes" id="UP000265427">
    <property type="component" value="Unassembled WGS sequence"/>
</dbReference>
<comment type="caution">
    <text evidence="2">The sequence shown here is derived from an EMBL/GenBank/DDBJ whole genome shotgun (WGS) entry which is preliminary data.</text>
</comment>
<dbReference type="Gene3D" id="1.20.1050.130">
    <property type="match status" value="1"/>
</dbReference>
<dbReference type="VEuPathDB" id="FungiDB:H257_10273"/>
<feature type="domain" description="GST N-terminal" evidence="1">
    <location>
        <begin position="13"/>
        <end position="90"/>
    </location>
</feature>
<sequence>MYSTCMPLAAKFPLMKLTYFDLPSRSEITWLAFAIGGIAFDDCRIPCNQWPVLKPATPYNQLSILTVDGHVFSQSHAIARYAGALSDLYPTSNPVAALLVDKVDNFNEEILTLLIPAPSNPIQRRSGRYAKLDSSHFDCGLGHLQHCRSAQEWWLPDIPKDMSDVYPIIPSIYRAVYSHHKVVAWYASQH</sequence>
<dbReference type="CDD" id="cd03039">
    <property type="entry name" value="GST_N_Sigma_like"/>
    <property type="match status" value="1"/>
</dbReference>
<evidence type="ECO:0000313" key="3">
    <source>
        <dbReference type="Proteomes" id="UP000265427"/>
    </source>
</evidence>
<dbReference type="PROSITE" id="PS50404">
    <property type="entry name" value="GST_NTER"/>
    <property type="match status" value="1"/>
</dbReference>